<dbReference type="RefSeq" id="WP_125054488.1">
    <property type="nucleotide sequence ID" value="NZ_BHZD01000001.1"/>
</dbReference>
<evidence type="ECO:0000259" key="1">
    <source>
        <dbReference type="Pfam" id="PF04149"/>
    </source>
</evidence>
<dbReference type="EMBL" id="BHZD01000001">
    <property type="protein sequence ID" value="GCD43341.1"/>
    <property type="molecule type" value="Genomic_DNA"/>
</dbReference>
<feature type="domain" description="DUF397" evidence="1">
    <location>
        <begin position="5"/>
        <end position="56"/>
    </location>
</feature>
<protein>
    <recommendedName>
        <fullName evidence="1">DUF397 domain-containing protein</fullName>
    </recommendedName>
</protein>
<dbReference type="Proteomes" id="UP000286746">
    <property type="component" value="Unassembled WGS sequence"/>
</dbReference>
<dbReference type="InterPro" id="IPR007278">
    <property type="entry name" value="DUF397"/>
</dbReference>
<keyword evidence="3" id="KW-1185">Reference proteome</keyword>
<comment type="caution">
    <text evidence="2">The sequence shown here is derived from an EMBL/GenBank/DDBJ whole genome shotgun (WGS) entry which is preliminary data.</text>
</comment>
<organism evidence="2 3">
    <name type="scientific">Streptomyces paromomycinus</name>
    <name type="common">Streptomyces rimosus subsp. paromomycinus</name>
    <dbReference type="NCBI Taxonomy" id="92743"/>
    <lineage>
        <taxon>Bacteria</taxon>
        <taxon>Bacillati</taxon>
        <taxon>Actinomycetota</taxon>
        <taxon>Actinomycetes</taxon>
        <taxon>Kitasatosporales</taxon>
        <taxon>Streptomycetaceae</taxon>
        <taxon>Streptomyces</taxon>
    </lineage>
</organism>
<reference evidence="2 3" key="1">
    <citation type="submission" date="2018-11" db="EMBL/GenBank/DDBJ databases">
        <title>Whole genome sequence of Streptomyces paromomycinus NBRC 15454(T).</title>
        <authorList>
            <person name="Komaki H."/>
            <person name="Tamura T."/>
        </authorList>
    </citation>
    <scope>NUCLEOTIDE SEQUENCE [LARGE SCALE GENOMIC DNA]</scope>
    <source>
        <strain evidence="2 3">NBRC 15454</strain>
    </source>
</reference>
<evidence type="ECO:0000313" key="3">
    <source>
        <dbReference type="Proteomes" id="UP000286746"/>
    </source>
</evidence>
<evidence type="ECO:0000313" key="2">
    <source>
        <dbReference type="EMBL" id="GCD43341.1"/>
    </source>
</evidence>
<name>A0A401W228_STREY</name>
<sequence>MSISTWQKSSYSGNASNCLELAEAADESVLLRESDEPSAVIVASRAVFGGLVRATRCDVIDS</sequence>
<dbReference type="Pfam" id="PF04149">
    <property type="entry name" value="DUF397"/>
    <property type="match status" value="1"/>
</dbReference>
<gene>
    <name evidence="2" type="ORF">GKJPGBOP_03022</name>
</gene>
<proteinExistence type="predicted"/>
<accession>A0A401W228</accession>
<dbReference type="AlphaFoldDB" id="A0A401W228"/>